<reference evidence="1 2" key="1">
    <citation type="submission" date="2016-11" db="EMBL/GenBank/DDBJ databases">
        <title>Comparative genomics of Acidibacillus ferroxidans species.</title>
        <authorList>
            <person name="Oliveira G."/>
            <person name="Nunes G."/>
            <person name="Oliveira R."/>
            <person name="Araujo F."/>
            <person name="Salim A."/>
            <person name="Scholte L."/>
            <person name="Morais D."/>
            <person name="Nancucheo I."/>
            <person name="Johnson D.B."/>
            <person name="Grail B."/>
            <person name="Bittencourt J."/>
            <person name="Valadares R."/>
        </authorList>
    </citation>
    <scope>NUCLEOTIDE SEQUENCE [LARGE SCALE GENOMIC DNA]</scope>
    <source>
        <strain evidence="1 2">Y002</strain>
    </source>
</reference>
<evidence type="ECO:0000313" key="1">
    <source>
        <dbReference type="EMBL" id="PWI56705.1"/>
    </source>
</evidence>
<dbReference type="InterPro" id="IPR020043">
    <property type="entry name" value="Deacetylase_Atu3266-like"/>
</dbReference>
<name>A0A2U3D5Z5_SULT2</name>
<dbReference type="Gene3D" id="3.20.20.140">
    <property type="entry name" value="Metal-dependent hydrolases"/>
    <property type="match status" value="1"/>
</dbReference>
<dbReference type="AlphaFoldDB" id="A0A2U3D5Z5"/>
<dbReference type="EMBL" id="MPDK01000029">
    <property type="protein sequence ID" value="PWI56705.1"/>
    <property type="molecule type" value="Genomic_DNA"/>
</dbReference>
<dbReference type="RefSeq" id="WP_109431507.1">
    <property type="nucleotide sequence ID" value="NZ_MPDK01000029.1"/>
</dbReference>
<dbReference type="GO" id="GO:0019213">
    <property type="term" value="F:deacetylase activity"/>
    <property type="evidence" value="ECO:0007669"/>
    <property type="project" value="InterPro"/>
</dbReference>
<comment type="caution">
    <text evidence="1">The sequence shown here is derived from an EMBL/GenBank/DDBJ whole genome shotgun (WGS) entry which is preliminary data.</text>
</comment>
<dbReference type="PANTHER" id="PTHR42717:SF1">
    <property type="entry name" value="IMIDAZOLONEPROPIONASE AND RELATED AMIDOHYDROLASES"/>
    <property type="match status" value="1"/>
</dbReference>
<evidence type="ECO:0000313" key="2">
    <source>
        <dbReference type="Proteomes" id="UP000245380"/>
    </source>
</evidence>
<protein>
    <recommendedName>
        <fullName evidence="3">Amidohydrolase-related domain-containing protein</fullName>
    </recommendedName>
</protein>
<accession>A0A2U3D5Z5</accession>
<sequence>MAYLALYGGNTLDEIGLSENVVYTISLSGNEDVEIYLQEDDVFFPGFIDIHAHVDISTQSIGCTPGSLLRSGVIAAADAGTFGYATWKNNRQTRDFAVRDWISLIPDGLAQHPHVPSFCLEDCDWGRKLTSLFQHDRDQLIGLKIRLGQHDQQEDRHLLMLGVKWARYLRVPLMVHPTKTFLSIEEVVEPLQSQDILTHAFQGHQGSIVQQGKVVSKIFDAMERGVWLDVAHGANHFSFEVFQLALANGIVPHTVSTDLTQNTQNKPPVYNFAYVVSKLLAAGMSWREIYRGSFAHPFQYFNTQLSLNHLVVLQFNERLEVFRDAMGQAIVGSGVWEVMLVVANGRLVFNRYTQ</sequence>
<dbReference type="SUPFAM" id="SSF51556">
    <property type="entry name" value="Metallo-dependent hydrolases"/>
    <property type="match status" value="1"/>
</dbReference>
<proteinExistence type="predicted"/>
<gene>
    <name evidence="1" type="ORF">BM613_12330</name>
</gene>
<dbReference type="OrthoDB" id="9796020at2"/>
<dbReference type="Proteomes" id="UP000245380">
    <property type="component" value="Unassembled WGS sequence"/>
</dbReference>
<organism evidence="1 2">
    <name type="scientific">Sulfoacidibacillus thermotolerans</name>
    <name type="common">Acidibacillus sulfuroxidans</name>
    <dbReference type="NCBI Taxonomy" id="1765684"/>
    <lineage>
        <taxon>Bacteria</taxon>
        <taxon>Bacillati</taxon>
        <taxon>Bacillota</taxon>
        <taxon>Bacilli</taxon>
        <taxon>Bacillales</taxon>
        <taxon>Alicyclobacillaceae</taxon>
        <taxon>Sulfoacidibacillus</taxon>
    </lineage>
</organism>
<evidence type="ECO:0008006" key="3">
    <source>
        <dbReference type="Google" id="ProtNLM"/>
    </source>
</evidence>
<dbReference type="InterPro" id="IPR032466">
    <property type="entry name" value="Metal_Hydrolase"/>
</dbReference>
<keyword evidence="2" id="KW-1185">Reference proteome</keyword>
<dbReference type="PANTHER" id="PTHR42717">
    <property type="entry name" value="DIHYDROOROTASE-RELATED"/>
    <property type="match status" value="1"/>
</dbReference>